<gene>
    <name evidence="2" type="ORF">BOTBODRAFT_25985</name>
</gene>
<name>A0A067N110_BOTB1</name>
<evidence type="ECO:0000256" key="1">
    <source>
        <dbReference type="SAM" id="MobiDB-lite"/>
    </source>
</evidence>
<feature type="region of interest" description="Disordered" evidence="1">
    <location>
        <begin position="1"/>
        <end position="26"/>
    </location>
</feature>
<reference evidence="3" key="1">
    <citation type="journal article" date="2014" name="Proc. Natl. Acad. Sci. U.S.A.">
        <title>Extensive sampling of basidiomycete genomes demonstrates inadequacy of the white-rot/brown-rot paradigm for wood decay fungi.</title>
        <authorList>
            <person name="Riley R."/>
            <person name="Salamov A.A."/>
            <person name="Brown D.W."/>
            <person name="Nagy L.G."/>
            <person name="Floudas D."/>
            <person name="Held B.W."/>
            <person name="Levasseur A."/>
            <person name="Lombard V."/>
            <person name="Morin E."/>
            <person name="Otillar R."/>
            <person name="Lindquist E.A."/>
            <person name="Sun H."/>
            <person name="LaButti K.M."/>
            <person name="Schmutz J."/>
            <person name="Jabbour D."/>
            <person name="Luo H."/>
            <person name="Baker S.E."/>
            <person name="Pisabarro A.G."/>
            <person name="Walton J.D."/>
            <person name="Blanchette R.A."/>
            <person name="Henrissat B."/>
            <person name="Martin F."/>
            <person name="Cullen D."/>
            <person name="Hibbett D.S."/>
            <person name="Grigoriev I.V."/>
        </authorList>
    </citation>
    <scope>NUCLEOTIDE SEQUENCE [LARGE SCALE GENOMIC DNA]</scope>
    <source>
        <strain evidence="3">FD-172 SS1</strain>
    </source>
</reference>
<dbReference type="InParanoid" id="A0A067N110"/>
<dbReference type="HOGENOM" id="CLU_508962_0_0_1"/>
<sequence length="535" mass="57687">MELYLSRVGSSDERVRSSPTRNLPPPLVRARVEQPLFLPPPLLPRPSAARLPFPLIRAPGSALRQSDPAVSTHDPNPSTPITSGSSSRNAIPLGASISVSMIAPISEQLGARSEGEERRVSSGLAVGWQPKTHANVSADANIQESGFSMTPPPSASSSSANVPGIHSDTNDSIHSGLPFCRSHSLSDQGASTRPSTYTPSHKKSHSISLPPLQSCVGGSRARLDKGKGRASVSFSYPDESTTEDPLRSSINIPSIGTFLPALHSPPPPRSDIHIPLISGFEALSFSEKEEARKSHANADFGVRDRKHSPEWERDLPPVPHRLRRHKASAFTPTSTPTSAPTPMDHDQQPRSLGLPLSLRNHSISSTSTRMTQFSDISFEASRSTDSIETYESPPDSPVSAPDSPCSPNGKPVMDMRLVPSPEPLNPRAIRPSDALVLFPAPTAMVRMPLPVSSGGDGDDDSRGRSTTPEGEDEPTISRPGAENDDTPWTNPSRALVLIGPRIAQFLREKQEAGDDPSSPTSWWSPKPYRIHWRKK</sequence>
<feature type="compositionally biased region" description="Basic and acidic residues" evidence="1">
    <location>
        <begin position="301"/>
        <end position="315"/>
    </location>
</feature>
<feature type="region of interest" description="Disordered" evidence="1">
    <location>
        <begin position="62"/>
        <end position="89"/>
    </location>
</feature>
<accession>A0A067N110</accession>
<feature type="compositionally biased region" description="Low complexity" evidence="1">
    <location>
        <begin position="328"/>
        <end position="342"/>
    </location>
</feature>
<feature type="compositionally biased region" description="Polar residues" evidence="1">
    <location>
        <begin position="73"/>
        <end position="89"/>
    </location>
</feature>
<feature type="compositionally biased region" description="Low complexity" evidence="1">
    <location>
        <begin position="516"/>
        <end position="526"/>
    </location>
</feature>
<feature type="compositionally biased region" description="Polar residues" evidence="1">
    <location>
        <begin position="183"/>
        <end position="199"/>
    </location>
</feature>
<protein>
    <submittedName>
        <fullName evidence="2">Uncharacterized protein</fullName>
    </submittedName>
</protein>
<dbReference type="Proteomes" id="UP000027195">
    <property type="component" value="Unassembled WGS sequence"/>
</dbReference>
<feature type="region of interest" description="Disordered" evidence="1">
    <location>
        <begin position="293"/>
        <end position="357"/>
    </location>
</feature>
<keyword evidence="3" id="KW-1185">Reference proteome</keyword>
<dbReference type="EMBL" id="KL198016">
    <property type="protein sequence ID" value="KDQ21549.1"/>
    <property type="molecule type" value="Genomic_DNA"/>
</dbReference>
<feature type="region of interest" description="Disordered" evidence="1">
    <location>
        <begin position="382"/>
        <end position="428"/>
    </location>
</feature>
<feature type="region of interest" description="Disordered" evidence="1">
    <location>
        <begin position="506"/>
        <end position="526"/>
    </location>
</feature>
<feature type="compositionally biased region" description="Low complexity" evidence="1">
    <location>
        <begin position="397"/>
        <end position="407"/>
    </location>
</feature>
<organism evidence="2 3">
    <name type="scientific">Botryobasidium botryosum (strain FD-172 SS1)</name>
    <dbReference type="NCBI Taxonomy" id="930990"/>
    <lineage>
        <taxon>Eukaryota</taxon>
        <taxon>Fungi</taxon>
        <taxon>Dikarya</taxon>
        <taxon>Basidiomycota</taxon>
        <taxon>Agaricomycotina</taxon>
        <taxon>Agaricomycetes</taxon>
        <taxon>Cantharellales</taxon>
        <taxon>Botryobasidiaceae</taxon>
        <taxon>Botryobasidium</taxon>
    </lineage>
</organism>
<proteinExistence type="predicted"/>
<feature type="region of interest" description="Disordered" evidence="1">
    <location>
        <begin position="446"/>
        <end position="494"/>
    </location>
</feature>
<feature type="region of interest" description="Disordered" evidence="1">
    <location>
        <begin position="144"/>
        <end position="248"/>
    </location>
</feature>
<dbReference type="AlphaFoldDB" id="A0A067N110"/>
<evidence type="ECO:0000313" key="3">
    <source>
        <dbReference type="Proteomes" id="UP000027195"/>
    </source>
</evidence>
<evidence type="ECO:0000313" key="2">
    <source>
        <dbReference type="EMBL" id="KDQ21549.1"/>
    </source>
</evidence>